<dbReference type="Gene3D" id="3.40.50.150">
    <property type="entry name" value="Vaccinia Virus protein VP39"/>
    <property type="match status" value="1"/>
</dbReference>
<feature type="region of interest" description="Disordered" evidence="1">
    <location>
        <begin position="1"/>
        <end position="35"/>
    </location>
</feature>
<reference evidence="3 4" key="1">
    <citation type="journal article" date="2023" name="G3 (Bethesda)">
        <title>A chromosome-level genome assembly of Zasmidium syzygii isolated from banana leaves.</title>
        <authorList>
            <person name="van Westerhoven A.C."/>
            <person name="Mehrabi R."/>
            <person name="Talebi R."/>
            <person name="Steentjes M.B.F."/>
            <person name="Corcolon B."/>
            <person name="Chong P.A."/>
            <person name="Kema G.H.J."/>
            <person name="Seidl M.F."/>
        </authorList>
    </citation>
    <scope>NUCLEOTIDE SEQUENCE [LARGE SCALE GENOMIC DNA]</scope>
    <source>
        <strain evidence="3 4">P124</strain>
    </source>
</reference>
<feature type="domain" description="Methyltransferase" evidence="2">
    <location>
        <begin position="80"/>
        <end position="185"/>
    </location>
</feature>
<evidence type="ECO:0000256" key="1">
    <source>
        <dbReference type="SAM" id="MobiDB-lite"/>
    </source>
</evidence>
<organism evidence="3 4">
    <name type="scientific">Zasmidium cellare</name>
    <name type="common">Wine cellar mold</name>
    <name type="synonym">Racodium cellare</name>
    <dbReference type="NCBI Taxonomy" id="395010"/>
    <lineage>
        <taxon>Eukaryota</taxon>
        <taxon>Fungi</taxon>
        <taxon>Dikarya</taxon>
        <taxon>Ascomycota</taxon>
        <taxon>Pezizomycotina</taxon>
        <taxon>Dothideomycetes</taxon>
        <taxon>Dothideomycetidae</taxon>
        <taxon>Mycosphaerellales</taxon>
        <taxon>Mycosphaerellaceae</taxon>
        <taxon>Zasmidium</taxon>
    </lineage>
</organism>
<dbReference type="InterPro" id="IPR041698">
    <property type="entry name" value="Methyltransf_25"/>
</dbReference>
<evidence type="ECO:0000313" key="4">
    <source>
        <dbReference type="Proteomes" id="UP001305779"/>
    </source>
</evidence>
<dbReference type="SUPFAM" id="SSF53335">
    <property type="entry name" value="S-adenosyl-L-methionine-dependent methyltransferases"/>
    <property type="match status" value="1"/>
</dbReference>
<dbReference type="Pfam" id="PF13649">
    <property type="entry name" value="Methyltransf_25"/>
    <property type="match status" value="1"/>
</dbReference>
<sequence length="294" mass="32862">MGCHGSKPHVKRRRYPSSSHKSHNRAHSETMTMMGSYDTPNTAAYDEFATAYSSRHELPHSRLEHELIQRALGDCANYRVLDLAGGSGDHARQAIEAGARQIDLVDVSMAMMEIGEEIEAKADRDVIRWIMGDVARPLYEQVIIPALPKGGYDLVLAIWPFDHAGTVEEYEGMWRNIATYLKPGGRLVGCRLANPWSLSLQTGKYGASVRLTEPIPGGVKCHVEVAGETPFSFESTSMEESLMGHKDVPEMLGIGEMQTLKARDTKTVRESPGFWEDFVEDPYFVVFTARKIRF</sequence>
<gene>
    <name evidence="3" type="ORF">PRZ48_014071</name>
</gene>
<proteinExistence type="predicted"/>
<protein>
    <recommendedName>
        <fullName evidence="2">Methyltransferase domain-containing protein</fullName>
    </recommendedName>
</protein>
<dbReference type="InterPro" id="IPR029063">
    <property type="entry name" value="SAM-dependent_MTases_sf"/>
</dbReference>
<dbReference type="CDD" id="cd02440">
    <property type="entry name" value="AdoMet_MTases"/>
    <property type="match status" value="1"/>
</dbReference>
<dbReference type="EMBL" id="JAXOVC010000013">
    <property type="protein sequence ID" value="KAK4494715.1"/>
    <property type="molecule type" value="Genomic_DNA"/>
</dbReference>
<comment type="caution">
    <text evidence="3">The sequence shown here is derived from an EMBL/GenBank/DDBJ whole genome shotgun (WGS) entry which is preliminary data.</text>
</comment>
<evidence type="ECO:0000313" key="3">
    <source>
        <dbReference type="EMBL" id="KAK4494715.1"/>
    </source>
</evidence>
<accession>A0ABR0DZW7</accession>
<keyword evidence="4" id="KW-1185">Reference proteome</keyword>
<feature type="compositionally biased region" description="Basic residues" evidence="1">
    <location>
        <begin position="1"/>
        <end position="25"/>
    </location>
</feature>
<name>A0ABR0DZW7_ZASCE</name>
<dbReference type="Proteomes" id="UP001305779">
    <property type="component" value="Unassembled WGS sequence"/>
</dbReference>
<evidence type="ECO:0000259" key="2">
    <source>
        <dbReference type="Pfam" id="PF13649"/>
    </source>
</evidence>